<proteinExistence type="predicted"/>
<protein>
    <submittedName>
        <fullName evidence="2">Uncharacterized protein</fullName>
    </submittedName>
</protein>
<evidence type="ECO:0000313" key="2">
    <source>
        <dbReference type="EMBL" id="WXK78496.1"/>
    </source>
</evidence>
<keyword evidence="3" id="KW-1185">Reference proteome</keyword>
<gene>
    <name evidence="2" type="ORF">WAB15_22255</name>
</gene>
<dbReference type="Proteomes" id="UP001626628">
    <property type="component" value="Chromosome"/>
</dbReference>
<evidence type="ECO:0000313" key="3">
    <source>
        <dbReference type="Proteomes" id="UP001626628"/>
    </source>
</evidence>
<accession>A0ABZ2QSV1</accession>
<feature type="chain" id="PRO_5045270378" evidence="1">
    <location>
        <begin position="31"/>
        <end position="118"/>
    </location>
</feature>
<feature type="signal peptide" evidence="1">
    <location>
        <begin position="1"/>
        <end position="30"/>
    </location>
</feature>
<name>A0ABZ2QSV1_9ACTN</name>
<reference evidence="2 3" key="1">
    <citation type="submission" date="2024-03" db="EMBL/GenBank/DDBJ databases">
        <title>The complete genome of Streptomyces sirii sp.nov.</title>
        <authorList>
            <person name="Zakalyukina Y.V."/>
            <person name="Belik A.R."/>
            <person name="Biryukov M.V."/>
            <person name="Baturina O.A."/>
            <person name="Kabilov M.R."/>
        </authorList>
    </citation>
    <scope>NUCLEOTIDE SEQUENCE [LARGE SCALE GENOMIC DNA]</scope>
    <source>
        <strain evidence="2 3">BP-8</strain>
    </source>
</reference>
<organism evidence="2 3">
    <name type="scientific">Streptomyces sirii</name>
    <dbReference type="NCBI Taxonomy" id="3127701"/>
    <lineage>
        <taxon>Bacteria</taxon>
        <taxon>Bacillati</taxon>
        <taxon>Actinomycetota</taxon>
        <taxon>Actinomycetes</taxon>
        <taxon>Kitasatosporales</taxon>
        <taxon>Streptomycetaceae</taxon>
        <taxon>Streptomyces</taxon>
    </lineage>
</organism>
<dbReference type="EMBL" id="CP147982">
    <property type="protein sequence ID" value="WXK78496.1"/>
    <property type="molecule type" value="Genomic_DNA"/>
</dbReference>
<keyword evidence="1" id="KW-0732">Signal</keyword>
<dbReference type="RefSeq" id="WP_407287321.1">
    <property type="nucleotide sequence ID" value="NZ_CP147982.1"/>
</dbReference>
<sequence length="118" mass="12179">MRPRRATTVAATALGALALALSLPASSAGAATGTFTYVYEDLGGGPHLGVLPDPPSRECITLPEVAPEFVPPAHSPRNDTGSTATVFTGAHCDGDHFTLRPNGGHASERLKLRSVVFS</sequence>
<evidence type="ECO:0000256" key="1">
    <source>
        <dbReference type="SAM" id="SignalP"/>
    </source>
</evidence>